<dbReference type="SUPFAM" id="SSF52833">
    <property type="entry name" value="Thioredoxin-like"/>
    <property type="match status" value="1"/>
</dbReference>
<comment type="similarity">
    <text evidence="1">Belongs to the GST superfamily.</text>
</comment>
<dbReference type="HOGENOM" id="CLU_011226_15_4_1"/>
<dbReference type="InterPro" id="IPR036249">
    <property type="entry name" value="Thioredoxin-like_sf"/>
</dbReference>
<dbReference type="GeneID" id="13400427"/>
<feature type="domain" description="GST N-terminal" evidence="2">
    <location>
        <begin position="1"/>
        <end position="83"/>
    </location>
</feature>
<accession>F9X9H3</accession>
<protein>
    <recommendedName>
        <fullName evidence="2">GST N-terminal domain-containing protein</fullName>
    </recommendedName>
</protein>
<keyword evidence="4" id="KW-1185">Reference proteome</keyword>
<reference evidence="3 4" key="1">
    <citation type="journal article" date="2011" name="PLoS Genet.">
        <title>Finished genome of the fungal wheat pathogen Mycosphaerella graminicola reveals dispensome structure, chromosome plasticity, and stealth pathogenesis.</title>
        <authorList>
            <person name="Goodwin S.B."/>
            <person name="Ben M'barek S."/>
            <person name="Dhillon B."/>
            <person name="Wittenberg A.H.J."/>
            <person name="Crane C.F."/>
            <person name="Hane J.K."/>
            <person name="Foster A.J."/>
            <person name="Van der Lee T.A.J."/>
            <person name="Grimwood J."/>
            <person name="Aerts A."/>
            <person name="Antoniw J."/>
            <person name="Bailey A."/>
            <person name="Bluhm B."/>
            <person name="Bowler J."/>
            <person name="Bristow J."/>
            <person name="van der Burgt A."/>
            <person name="Canto-Canche B."/>
            <person name="Churchill A.C.L."/>
            <person name="Conde-Ferraez L."/>
            <person name="Cools H.J."/>
            <person name="Coutinho P.M."/>
            <person name="Csukai M."/>
            <person name="Dehal P."/>
            <person name="De Wit P."/>
            <person name="Donzelli B."/>
            <person name="van de Geest H.C."/>
            <person name="van Ham R.C.H.J."/>
            <person name="Hammond-Kosack K.E."/>
            <person name="Henrissat B."/>
            <person name="Kilian A."/>
            <person name="Kobayashi A.K."/>
            <person name="Koopmann E."/>
            <person name="Kourmpetis Y."/>
            <person name="Kuzniar A."/>
            <person name="Lindquist E."/>
            <person name="Lombard V."/>
            <person name="Maliepaard C."/>
            <person name="Martins N."/>
            <person name="Mehrabi R."/>
            <person name="Nap J.P.H."/>
            <person name="Ponomarenko A."/>
            <person name="Rudd J.J."/>
            <person name="Salamov A."/>
            <person name="Schmutz J."/>
            <person name="Schouten H.J."/>
            <person name="Shapiro H."/>
            <person name="Stergiopoulos I."/>
            <person name="Torriani S.F.F."/>
            <person name="Tu H."/>
            <person name="de Vries R.P."/>
            <person name="Waalwijk C."/>
            <person name="Ware S.B."/>
            <person name="Wiebenga A."/>
            <person name="Zwiers L.-H."/>
            <person name="Oliver R.P."/>
            <person name="Grigoriev I.V."/>
            <person name="Kema G.H.J."/>
        </authorList>
    </citation>
    <scope>NUCLEOTIDE SEQUENCE [LARGE SCALE GENOMIC DNA]</scope>
    <source>
        <strain evidence="4">CBS 115943 / IPO323</strain>
    </source>
</reference>
<dbReference type="AlphaFoldDB" id="F9X9H3"/>
<dbReference type="RefSeq" id="XP_003852953.1">
    <property type="nucleotide sequence ID" value="XM_003852905.1"/>
</dbReference>
<dbReference type="InterPro" id="IPR004045">
    <property type="entry name" value="Glutathione_S-Trfase_N"/>
</dbReference>
<evidence type="ECO:0000256" key="1">
    <source>
        <dbReference type="ARBA" id="ARBA00007409"/>
    </source>
</evidence>
<dbReference type="OrthoDB" id="2309723at2759"/>
<proteinExistence type="inferred from homology"/>
<dbReference type="Pfam" id="PF13417">
    <property type="entry name" value="GST_N_3"/>
    <property type="match status" value="1"/>
</dbReference>
<dbReference type="Proteomes" id="UP000008062">
    <property type="component" value="Chromosome 4"/>
</dbReference>
<sequence>MIVIHHLGISQAERIIWLCEELSMPYEIVNHTRDPVTSPQSLKSVPGNGLGKSPFVHDTETGVNLSESLAISDYIIYKYAGGKLALKANDPHFADYLYWYHFSNSTMQANFVTSMFVNNSGLAPDHPMQHFADQRLEAGQREQMACG</sequence>
<dbReference type="PANTHER" id="PTHR44051">
    <property type="entry name" value="GLUTATHIONE S-TRANSFERASE-RELATED"/>
    <property type="match status" value="1"/>
</dbReference>
<gene>
    <name evidence="3" type="ORF">MYCGRDRAFT_80402</name>
</gene>
<dbReference type="PANTHER" id="PTHR44051:SF9">
    <property type="entry name" value="GLUTATHIONE S-TRANSFERASE 1"/>
    <property type="match status" value="1"/>
</dbReference>
<dbReference type="KEGG" id="ztr:MYCGRDRAFT_80402"/>
<dbReference type="PROSITE" id="PS50404">
    <property type="entry name" value="GST_NTER"/>
    <property type="match status" value="1"/>
</dbReference>
<dbReference type="EMBL" id="CM001199">
    <property type="protein sequence ID" value="EGP87929.1"/>
    <property type="molecule type" value="Genomic_DNA"/>
</dbReference>
<dbReference type="InParanoid" id="F9X9H3"/>
<evidence type="ECO:0000313" key="3">
    <source>
        <dbReference type="EMBL" id="EGP87929.1"/>
    </source>
</evidence>
<evidence type="ECO:0000259" key="2">
    <source>
        <dbReference type="PROSITE" id="PS50404"/>
    </source>
</evidence>
<organism evidence="3 4">
    <name type="scientific">Zymoseptoria tritici (strain CBS 115943 / IPO323)</name>
    <name type="common">Speckled leaf blotch fungus</name>
    <name type="synonym">Septoria tritici</name>
    <dbReference type="NCBI Taxonomy" id="336722"/>
    <lineage>
        <taxon>Eukaryota</taxon>
        <taxon>Fungi</taxon>
        <taxon>Dikarya</taxon>
        <taxon>Ascomycota</taxon>
        <taxon>Pezizomycotina</taxon>
        <taxon>Dothideomycetes</taxon>
        <taxon>Dothideomycetidae</taxon>
        <taxon>Mycosphaerellales</taxon>
        <taxon>Mycosphaerellaceae</taxon>
        <taxon>Zymoseptoria</taxon>
    </lineage>
</organism>
<dbReference type="Gene3D" id="3.40.30.10">
    <property type="entry name" value="Glutaredoxin"/>
    <property type="match status" value="1"/>
</dbReference>
<evidence type="ECO:0000313" key="4">
    <source>
        <dbReference type="Proteomes" id="UP000008062"/>
    </source>
</evidence>
<name>F9X9H3_ZYMTI</name>
<dbReference type="STRING" id="336722.F9X9H3"/>
<dbReference type="OMA" id="YNIEHYQ"/>
<dbReference type="eggNOG" id="KOG0867">
    <property type="taxonomic scope" value="Eukaryota"/>
</dbReference>